<evidence type="ECO:0000256" key="3">
    <source>
        <dbReference type="ARBA" id="ARBA00022553"/>
    </source>
</evidence>
<evidence type="ECO:0000256" key="7">
    <source>
        <dbReference type="ARBA" id="ARBA00022989"/>
    </source>
</evidence>
<keyword evidence="7 12" id="KW-1133">Transmembrane helix</keyword>
<dbReference type="InterPro" id="IPR037756">
    <property type="entry name" value="C2D_Tricalbin"/>
</dbReference>
<feature type="region of interest" description="Disordered" evidence="11">
    <location>
        <begin position="1324"/>
        <end position="1348"/>
    </location>
</feature>
<feature type="region of interest" description="Disordered" evidence="11">
    <location>
        <begin position="919"/>
        <end position="949"/>
    </location>
</feature>
<dbReference type="EMBL" id="FMSP01000005">
    <property type="protein sequence ID" value="SCV70224.1"/>
    <property type="molecule type" value="Genomic_DNA"/>
</dbReference>
<feature type="compositionally biased region" description="Polar residues" evidence="11">
    <location>
        <begin position="1475"/>
        <end position="1484"/>
    </location>
</feature>
<dbReference type="Proteomes" id="UP000198372">
    <property type="component" value="Unassembled WGS sequence"/>
</dbReference>
<feature type="transmembrane region" description="Helical" evidence="12">
    <location>
        <begin position="218"/>
        <end position="235"/>
    </location>
</feature>
<keyword evidence="6" id="KW-0256">Endoplasmic reticulum</keyword>
<feature type="domain" description="C2" evidence="13">
    <location>
        <begin position="451"/>
        <end position="574"/>
    </location>
</feature>
<accession>A0A238FEB7</accession>
<evidence type="ECO:0000313" key="15">
    <source>
        <dbReference type="EMBL" id="SCV70224.1"/>
    </source>
</evidence>
<evidence type="ECO:0000256" key="11">
    <source>
        <dbReference type="SAM" id="MobiDB-lite"/>
    </source>
</evidence>
<feature type="domain" description="SMP-LTD" evidence="14">
    <location>
        <begin position="260"/>
        <end position="460"/>
    </location>
</feature>
<dbReference type="InterPro" id="IPR037762">
    <property type="entry name" value="C2C_Tricalbin"/>
</dbReference>
<name>A0A238FEB7_9BASI</name>
<evidence type="ECO:0000259" key="14">
    <source>
        <dbReference type="PROSITE" id="PS51847"/>
    </source>
</evidence>
<feature type="region of interest" description="Disordered" evidence="11">
    <location>
        <begin position="1466"/>
        <end position="1505"/>
    </location>
</feature>
<dbReference type="InterPro" id="IPR037765">
    <property type="entry name" value="C2B_Tricalbin"/>
</dbReference>
<keyword evidence="4 12" id="KW-0812">Transmembrane</keyword>
<dbReference type="SMART" id="SM00239">
    <property type="entry name" value="C2"/>
    <property type="match status" value="4"/>
</dbReference>
<evidence type="ECO:0000259" key="13">
    <source>
        <dbReference type="PROSITE" id="PS50004"/>
    </source>
</evidence>
<dbReference type="PROSITE" id="PS51847">
    <property type="entry name" value="SMP"/>
    <property type="match status" value="1"/>
</dbReference>
<dbReference type="InterPro" id="IPR035892">
    <property type="entry name" value="C2_domain_sf"/>
</dbReference>
<dbReference type="Pfam" id="PF24920">
    <property type="entry name" value="C2_TCB1"/>
    <property type="match status" value="1"/>
</dbReference>
<evidence type="ECO:0000256" key="9">
    <source>
        <dbReference type="ARBA" id="ARBA00023121"/>
    </source>
</evidence>
<dbReference type="Pfam" id="PF25669">
    <property type="entry name" value="SMP_MUG190-like"/>
    <property type="match status" value="1"/>
</dbReference>
<evidence type="ECO:0000256" key="5">
    <source>
        <dbReference type="ARBA" id="ARBA00022737"/>
    </source>
</evidence>
<feature type="compositionally biased region" description="Low complexity" evidence="11">
    <location>
        <begin position="1"/>
        <end position="20"/>
    </location>
</feature>
<evidence type="ECO:0000256" key="4">
    <source>
        <dbReference type="ARBA" id="ARBA00022692"/>
    </source>
</evidence>
<evidence type="ECO:0000256" key="12">
    <source>
        <dbReference type="SAM" id="Phobius"/>
    </source>
</evidence>
<dbReference type="GO" id="GO:0071944">
    <property type="term" value="C:cell periphery"/>
    <property type="evidence" value="ECO:0007669"/>
    <property type="project" value="UniProtKB-ARBA"/>
</dbReference>
<keyword evidence="10 12" id="KW-0472">Membrane</keyword>
<dbReference type="CDD" id="cd04052">
    <property type="entry name" value="C2B_Tricalbin-like"/>
    <property type="match status" value="1"/>
</dbReference>
<dbReference type="GO" id="GO:0061817">
    <property type="term" value="P:endoplasmic reticulum-plasma membrane tethering"/>
    <property type="evidence" value="ECO:0007669"/>
    <property type="project" value="InterPro"/>
</dbReference>
<protein>
    <submittedName>
        <fullName evidence="15">BQ2448_1618 protein</fullName>
    </submittedName>
</protein>
<dbReference type="OrthoDB" id="1029639at2759"/>
<dbReference type="InterPro" id="IPR000008">
    <property type="entry name" value="C2_dom"/>
</dbReference>
<gene>
    <name evidence="15" type="ORF">BQ2448_1618</name>
</gene>
<keyword evidence="16" id="KW-1185">Reference proteome</keyword>
<keyword evidence="3" id="KW-0597">Phosphoprotein</keyword>
<proteinExistence type="predicted"/>
<keyword evidence="8" id="KW-0445">Lipid transport</keyword>
<feature type="domain" description="C2" evidence="13">
    <location>
        <begin position="603"/>
        <end position="723"/>
    </location>
</feature>
<dbReference type="PIRSF" id="PIRSF037232">
    <property type="entry name" value="Tricalbin"/>
    <property type="match status" value="1"/>
</dbReference>
<dbReference type="PANTHER" id="PTHR46980:SF2">
    <property type="entry name" value="TRICALBIN-1-RELATED"/>
    <property type="match status" value="1"/>
</dbReference>
<dbReference type="InterPro" id="IPR037761">
    <property type="entry name" value="C2A_Tricalbin"/>
</dbReference>
<feature type="compositionally biased region" description="Polar residues" evidence="11">
    <location>
        <begin position="933"/>
        <end position="944"/>
    </location>
</feature>
<dbReference type="InterPro" id="IPR056910">
    <property type="entry name" value="TCB1-3_C2"/>
</dbReference>
<dbReference type="PROSITE" id="PS50004">
    <property type="entry name" value="C2"/>
    <property type="match status" value="4"/>
</dbReference>
<keyword evidence="9" id="KW-0446">Lipid-binding</keyword>
<feature type="domain" description="C2" evidence="13">
    <location>
        <begin position="1078"/>
        <end position="1196"/>
    </location>
</feature>
<organism evidence="15 16">
    <name type="scientific">Microbotryum intermedium</name>
    <dbReference type="NCBI Taxonomy" id="269621"/>
    <lineage>
        <taxon>Eukaryota</taxon>
        <taxon>Fungi</taxon>
        <taxon>Dikarya</taxon>
        <taxon>Basidiomycota</taxon>
        <taxon>Pucciniomycotina</taxon>
        <taxon>Microbotryomycetes</taxon>
        <taxon>Microbotryales</taxon>
        <taxon>Microbotryaceae</taxon>
        <taxon>Microbotryum</taxon>
    </lineage>
</organism>
<evidence type="ECO:0000256" key="8">
    <source>
        <dbReference type="ARBA" id="ARBA00023055"/>
    </source>
</evidence>
<dbReference type="CDD" id="cd04044">
    <property type="entry name" value="C2A_Tricalbin-like"/>
    <property type="match status" value="1"/>
</dbReference>
<feature type="compositionally biased region" description="Polar residues" evidence="11">
    <location>
        <begin position="1333"/>
        <end position="1346"/>
    </location>
</feature>
<dbReference type="GO" id="GO:0008289">
    <property type="term" value="F:lipid binding"/>
    <property type="evidence" value="ECO:0007669"/>
    <property type="project" value="UniProtKB-KW"/>
</dbReference>
<dbReference type="CDD" id="cd04040">
    <property type="entry name" value="C2D_Tricalbin-like"/>
    <property type="match status" value="1"/>
</dbReference>
<feature type="region of interest" description="Disordered" evidence="11">
    <location>
        <begin position="48"/>
        <end position="82"/>
    </location>
</feature>
<dbReference type="STRING" id="269621.A0A238FEB7"/>
<evidence type="ECO:0000313" key="16">
    <source>
        <dbReference type="Proteomes" id="UP000198372"/>
    </source>
</evidence>
<dbReference type="InterPro" id="IPR017147">
    <property type="entry name" value="Tricalbin"/>
</dbReference>
<feature type="region of interest" description="Disordered" evidence="11">
    <location>
        <begin position="1"/>
        <end position="29"/>
    </location>
</feature>
<feature type="domain" description="C2" evidence="13">
    <location>
        <begin position="745"/>
        <end position="864"/>
    </location>
</feature>
<sequence length="1505" mass="162392">MSAIGGAAAGAPASVSYDAASTPISQQTKELKELRDEAMLSRLSSIQGASVHSFDPDASPEEKAQNSLKGAPSTAPVDMSGVPSLRGKELKNFKKVGGAEVVTDLGTKPVEPTTNLEEIEALASDKKGTLSTKDVAVPPGAMPEGKPGDAIREIPSWFSTGWNDGPDKSLYLAPEDARAQSILSDFFSDVYFGQWWVNAGIIVFAVVASHFMTLFGGGWGWLIVILGIAATAYDTSIKRTRRNARDDLAREVAKKGLRADVESATWLNLFLQRFWLIYEPVLSATIVASVDQVLQTSTPAFLDSIRMTTFTLGTKPPNIDHVRTFADTEEDVVMMEWKISFVPNDIQDMTQRQASRKINPKIVLNIRLGIGPAVVGKDIIVEDISFQGTMRIRMKLMNNFPHVQLVDLSLMQPPIFDFVLKPVGFDLSLIPGLSPFITSQVHATLGSMMYHPNTFTLNLEQMLSGAPIDTACGVLALTIYSGRGLKGVKLGGGAPDPYVSLAIAGRAELAKTTIKRSTTTPHWNETKYILLNNLNESLTMTVKDWNEHRADSDLGTASFDLKSLMEDGQQEGVNTDVIFDGKARGVIKFDAIYFPVLTAKKLPDGTVETIPETNADEDIGRAETGVVRLVVHQAKDLDGRGQQINTCAEVRLNDQLVHRTQTLKRSPNPVWERPTEFLVTDRASAVIGITVIDENAISANTRLGVLKVKLTDLLEANAKGQDFFPLSQARSGRVRLTATWKPVMMTGAISGAGQYTAPIGVVRVFFKRARDLKNVEAMTGGKSDPYMRILHAGIVITRTQVIDNNLDPEWDEIVYVQIHSKKDTFVIECMDYQHLTKDRSLGVTELNVSDLLTEGEDKFNKPWVSTGKHSRKDGLRIDGKKTVKGSIEYEVEFFPCAHLKNVSFKDPEPDVIKEEVETLTNEAESKTSKTLERNGSISGNSTSTKAEEETGIVIPREELLKMQTGVLAFQIISGQLSRKGARLEVLFDDGYWPAYSSEPARSTHAVWDEIGEAVIRELNFSNIILKLNTAEKETREDIVASATIPVSQFLTSCLDKPFTFTLTDPNGGSRNTVTMAAKYIPIDMELEARESINNQGTLSVNLIDAKDLAAGDRSGKSDPYAVFMLNNEKVHKSEVVKKTLAPVWNEKFECEVRSRVSANFLVIVYDWDRVGTPTHLGQGTINLAGLTPLELTEVNVPLYDTKTKKQQGTVHIKLMFRPGFLARSRKSTSTFSSAGRVATSLGGGVAQAGGAVVGGVGTVGKGAVSGVGVVGKGAVTGVGAVGKGVFGGIRKVVPGSGQSGAYQRTSSYGNGITEVDFATEGVAPLPDPGVANSELQSSGGPSAESQVGSLTVTVTSLTGAGEPGEKKLVVVKAGSRQIKETKAHHGEGGADLIKFDESATVKTDGPQLLEFTALHKKTLGKDKPLGSGLVNLWDVITPGGPPTTVTVPLTGGSGSLLVGLSWTPSASPDFDSRSIAGSVSPSTRKSSRFSPARFSRHRESSVDPE</sequence>
<dbReference type="CDD" id="cd21678">
    <property type="entry name" value="SMP_TCB"/>
    <property type="match status" value="1"/>
</dbReference>
<dbReference type="Gene3D" id="2.60.40.150">
    <property type="entry name" value="C2 domain"/>
    <property type="match status" value="4"/>
</dbReference>
<feature type="transmembrane region" description="Helical" evidence="12">
    <location>
        <begin position="195"/>
        <end position="212"/>
    </location>
</feature>
<dbReference type="PANTHER" id="PTHR46980">
    <property type="entry name" value="TRICALBIN-1-RELATED"/>
    <property type="match status" value="1"/>
</dbReference>
<dbReference type="CDD" id="cd04045">
    <property type="entry name" value="C2C_Tricalbin-like"/>
    <property type="match status" value="1"/>
</dbReference>
<dbReference type="Pfam" id="PF00168">
    <property type="entry name" value="C2"/>
    <property type="match status" value="4"/>
</dbReference>
<dbReference type="GO" id="GO:0005789">
    <property type="term" value="C:endoplasmic reticulum membrane"/>
    <property type="evidence" value="ECO:0007669"/>
    <property type="project" value="UniProtKB-SubCell"/>
</dbReference>
<dbReference type="GO" id="GO:0006869">
    <property type="term" value="P:lipid transport"/>
    <property type="evidence" value="ECO:0007669"/>
    <property type="project" value="UniProtKB-KW"/>
</dbReference>
<reference evidence="16" key="1">
    <citation type="submission" date="2016-09" db="EMBL/GenBank/DDBJ databases">
        <authorList>
            <person name="Jeantristanb JTB J.-T."/>
            <person name="Ricardo R."/>
        </authorList>
    </citation>
    <scope>NUCLEOTIDE SEQUENCE [LARGE SCALE GENOMIC DNA]</scope>
</reference>
<keyword evidence="5" id="KW-0677">Repeat</keyword>
<evidence type="ECO:0000256" key="10">
    <source>
        <dbReference type="ARBA" id="ARBA00023136"/>
    </source>
</evidence>
<keyword evidence="2" id="KW-0813">Transport</keyword>
<feature type="compositionally biased region" description="Basic and acidic residues" evidence="11">
    <location>
        <begin position="923"/>
        <end position="932"/>
    </location>
</feature>
<evidence type="ECO:0000256" key="2">
    <source>
        <dbReference type="ARBA" id="ARBA00022448"/>
    </source>
</evidence>
<dbReference type="SUPFAM" id="SSF49562">
    <property type="entry name" value="C2 domain (Calcium/lipid-binding domain, CaLB)"/>
    <property type="match status" value="5"/>
</dbReference>
<dbReference type="InterPro" id="IPR052455">
    <property type="entry name" value="Tricalbin_domain"/>
</dbReference>
<comment type="subcellular location">
    <subcellularLocation>
        <location evidence="1">Endoplasmic reticulum membrane</location>
    </subcellularLocation>
</comment>
<dbReference type="InterPro" id="IPR031468">
    <property type="entry name" value="SMP_LBD"/>
</dbReference>
<evidence type="ECO:0000256" key="6">
    <source>
        <dbReference type="ARBA" id="ARBA00022824"/>
    </source>
</evidence>
<evidence type="ECO:0000256" key="1">
    <source>
        <dbReference type="ARBA" id="ARBA00004586"/>
    </source>
</evidence>